<dbReference type="RefSeq" id="WP_130479383.1">
    <property type="nucleotide sequence ID" value="NZ_SFCC01000021.1"/>
</dbReference>
<name>A0A4Q7IZF7_9PSEU</name>
<accession>A0A4Q7IZF7</accession>
<evidence type="ECO:0000313" key="1">
    <source>
        <dbReference type="EMBL" id="RZQ59818.1"/>
    </source>
</evidence>
<sequence length="221" mass="24387">MPDLRYQIEPMRSWPYPAGAPRPSPFRATWSDTLALLGRELDYLDVQGAVALRVVTTDADVRQDGMLRANAKVHHRGVILSFQSKHGPLSYPCATYTNRWSRDPAGSPWQVNVRAIALALEALRKVDRYGVTSSGEQYSGWRAIEGAATTGFDSADDALQWLIKFADMPDRDGVDPAVREAVPVMLRRAVRKAHPDVGGDPADWARLDAARQLLDPRGGVP</sequence>
<reference evidence="1 2" key="1">
    <citation type="submission" date="2019-02" db="EMBL/GenBank/DDBJ databases">
        <title>Draft genome sequence of Amycolatopsis sp. 8-3EHSu isolated from roots of Suaeda maritima.</title>
        <authorList>
            <person name="Duangmal K."/>
            <person name="Chantavorakit T."/>
        </authorList>
    </citation>
    <scope>NUCLEOTIDE SEQUENCE [LARGE SCALE GENOMIC DNA]</scope>
    <source>
        <strain evidence="1 2">8-3EHSu</strain>
    </source>
</reference>
<dbReference type="Proteomes" id="UP000292003">
    <property type="component" value="Unassembled WGS sequence"/>
</dbReference>
<dbReference type="OrthoDB" id="3831452at2"/>
<evidence type="ECO:0000313" key="2">
    <source>
        <dbReference type="Proteomes" id="UP000292003"/>
    </source>
</evidence>
<keyword evidence="2" id="KW-1185">Reference proteome</keyword>
<comment type="caution">
    <text evidence="1">The sequence shown here is derived from an EMBL/GenBank/DDBJ whole genome shotgun (WGS) entry which is preliminary data.</text>
</comment>
<proteinExistence type="predicted"/>
<dbReference type="AlphaFoldDB" id="A0A4Q7IZF7"/>
<dbReference type="EMBL" id="SFCC01000021">
    <property type="protein sequence ID" value="RZQ59818.1"/>
    <property type="molecule type" value="Genomic_DNA"/>
</dbReference>
<gene>
    <name evidence="1" type="ORF">EWH70_32400</name>
</gene>
<protein>
    <submittedName>
        <fullName evidence="1">Molecular chaperone DnaJ</fullName>
    </submittedName>
</protein>
<organism evidence="1 2">
    <name type="scientific">Amycolatopsis suaedae</name>
    <dbReference type="NCBI Taxonomy" id="2510978"/>
    <lineage>
        <taxon>Bacteria</taxon>
        <taxon>Bacillati</taxon>
        <taxon>Actinomycetota</taxon>
        <taxon>Actinomycetes</taxon>
        <taxon>Pseudonocardiales</taxon>
        <taxon>Pseudonocardiaceae</taxon>
        <taxon>Amycolatopsis</taxon>
    </lineage>
</organism>